<dbReference type="Pfam" id="PF12706">
    <property type="entry name" value="Lactamase_B_2"/>
    <property type="match status" value="1"/>
</dbReference>
<dbReference type="Gene3D" id="3.60.15.10">
    <property type="entry name" value="Ribonuclease Z/Hydroxyacylglutathione hydrolase-like"/>
    <property type="match status" value="1"/>
</dbReference>
<dbReference type="PIRSF" id="PIRSF038896">
    <property type="entry name" value="NAPE-PLD"/>
    <property type="match status" value="1"/>
</dbReference>
<evidence type="ECO:0000313" key="3">
    <source>
        <dbReference type="Proteomes" id="UP001156870"/>
    </source>
</evidence>
<proteinExistence type="predicted"/>
<dbReference type="Proteomes" id="UP001156870">
    <property type="component" value="Unassembled WGS sequence"/>
</dbReference>
<dbReference type="EMBL" id="BSPD01000029">
    <property type="protein sequence ID" value="GLS25290.1"/>
    <property type="molecule type" value="Genomic_DNA"/>
</dbReference>
<reference evidence="2 3" key="1">
    <citation type="journal article" date="2014" name="Int. J. Syst. Evol. Microbiol.">
        <title>Complete genome sequence of Corynebacterium casei LMG S-19264T (=DSM 44701T), isolated from a smear-ripened cheese.</title>
        <authorList>
            <consortium name="US DOE Joint Genome Institute (JGI-PGF)"/>
            <person name="Walter F."/>
            <person name="Albersmeier A."/>
            <person name="Kalinowski J."/>
            <person name="Ruckert C."/>
        </authorList>
    </citation>
    <scope>NUCLEOTIDE SEQUENCE [LARGE SCALE GENOMIC DNA]</scope>
    <source>
        <strain evidence="2 3">NBRC 110095</strain>
    </source>
</reference>
<dbReference type="PANTHER" id="PTHR15032">
    <property type="entry name" value="N-ACYL-PHOSPHATIDYLETHANOLAMINE-HYDROLYZING PHOSPHOLIPASE D"/>
    <property type="match status" value="1"/>
</dbReference>
<keyword evidence="2" id="KW-0378">Hydrolase</keyword>
<dbReference type="GO" id="GO:0008270">
    <property type="term" value="F:zinc ion binding"/>
    <property type="evidence" value="ECO:0007669"/>
    <property type="project" value="InterPro"/>
</dbReference>
<dbReference type="AlphaFoldDB" id="A0AA37T1H1"/>
<dbReference type="SUPFAM" id="SSF56281">
    <property type="entry name" value="Metallo-hydrolase/oxidoreductase"/>
    <property type="match status" value="1"/>
</dbReference>
<evidence type="ECO:0000313" key="2">
    <source>
        <dbReference type="EMBL" id="GLS25290.1"/>
    </source>
</evidence>
<accession>A0AA37T1H1</accession>
<dbReference type="GO" id="GO:0005737">
    <property type="term" value="C:cytoplasm"/>
    <property type="evidence" value="ECO:0007669"/>
    <property type="project" value="TreeGrafter"/>
</dbReference>
<dbReference type="InterPro" id="IPR001279">
    <property type="entry name" value="Metallo-B-lactamas"/>
</dbReference>
<name>A0AA37T1H1_9GAMM</name>
<sequence length="385" mass="43298">MLSVNRLNRKVVETVVGIIVGMGMLVSTMNNSFAEQVKKNAAQEGGKFVNEAPVHTENMFRILKQFIVQDRTAPMPTQPVPVTPLTAQALQEAPSPSLYRLGHSTILIKVDGQYVLTDPVFSKRASPVQWMGPKRFHDAPLTIDELPPIDVVLISHDHYDHLDKASVRELNGKVKQFVVPLKVGKRLQKFGVAKEKITELDWWQSHEVNGLKLVATPAQHFSGRGLFDRDKTLWCSWSIIGKESRIFFSGDGGYFAGFKEIGDAYGPFDITLIETGAYNKMWGDTHMMPEESVQAHLDVKGVAMVPIHNGTFDLALHDWYEPFERALNKANEKRVNMLSPVFGERVDILNPTNTQRWWQSMMTDVADETKVTEKAEKLALKSATL</sequence>
<keyword evidence="3" id="KW-1185">Reference proteome</keyword>
<evidence type="ECO:0000259" key="1">
    <source>
        <dbReference type="Pfam" id="PF12706"/>
    </source>
</evidence>
<feature type="domain" description="Metallo-beta-lactamase" evidence="1">
    <location>
        <begin position="115"/>
        <end position="308"/>
    </location>
</feature>
<organism evidence="2 3">
    <name type="scientific">Marinibactrum halimedae</name>
    <dbReference type="NCBI Taxonomy" id="1444977"/>
    <lineage>
        <taxon>Bacteria</taxon>
        <taxon>Pseudomonadati</taxon>
        <taxon>Pseudomonadota</taxon>
        <taxon>Gammaproteobacteria</taxon>
        <taxon>Cellvibrionales</taxon>
        <taxon>Cellvibrionaceae</taxon>
        <taxon>Marinibactrum</taxon>
    </lineage>
</organism>
<dbReference type="PANTHER" id="PTHR15032:SF4">
    <property type="entry name" value="N-ACYL-PHOSPHATIDYLETHANOLAMINE-HYDROLYZING PHOSPHOLIPASE D"/>
    <property type="match status" value="1"/>
</dbReference>
<gene>
    <name evidence="2" type="ORF">GCM10007877_10040</name>
</gene>
<dbReference type="GO" id="GO:0070290">
    <property type="term" value="F:N-acylphosphatidylethanolamine-specific phospholipase D activity"/>
    <property type="evidence" value="ECO:0007669"/>
    <property type="project" value="InterPro"/>
</dbReference>
<dbReference type="InterPro" id="IPR024884">
    <property type="entry name" value="NAPE-PLD"/>
</dbReference>
<protein>
    <submittedName>
        <fullName evidence="2">Hydrolase</fullName>
    </submittedName>
</protein>
<comment type="caution">
    <text evidence="2">The sequence shown here is derived from an EMBL/GenBank/DDBJ whole genome shotgun (WGS) entry which is preliminary data.</text>
</comment>
<dbReference type="InterPro" id="IPR036866">
    <property type="entry name" value="RibonucZ/Hydroxyglut_hydro"/>
</dbReference>